<dbReference type="Proteomes" id="UP000028091">
    <property type="component" value="Unassembled WGS sequence"/>
</dbReference>
<dbReference type="Pfam" id="PF03475">
    <property type="entry name" value="YiiM_3-alpha"/>
    <property type="match status" value="1"/>
</dbReference>
<dbReference type="InterPro" id="IPR011037">
    <property type="entry name" value="Pyrv_Knase-like_insert_dom_sf"/>
</dbReference>
<dbReference type="GO" id="GO:0003824">
    <property type="term" value="F:catalytic activity"/>
    <property type="evidence" value="ECO:0007669"/>
    <property type="project" value="InterPro"/>
</dbReference>
<dbReference type="Pfam" id="PF03473">
    <property type="entry name" value="MOSC"/>
    <property type="match status" value="1"/>
</dbReference>
<reference evidence="2 3" key="1">
    <citation type="submission" date="2012-09" db="EMBL/GenBank/DDBJ databases">
        <title>Genome Sequence of Bacillus sp. DW5-4.</title>
        <authorList>
            <person name="Lai Q."/>
            <person name="Liu Y."/>
            <person name="Shao Z."/>
        </authorList>
    </citation>
    <scope>NUCLEOTIDE SEQUENCE [LARGE SCALE GENOMIC DNA]</scope>
    <source>
        <strain evidence="2 3">DW5-4</strain>
    </source>
</reference>
<dbReference type="InterPro" id="IPR052353">
    <property type="entry name" value="Benzoxazolinone_Detox_Enz"/>
</dbReference>
<protein>
    <submittedName>
        <fullName evidence="2">Sulfurase</fullName>
    </submittedName>
</protein>
<dbReference type="InterPro" id="IPR005302">
    <property type="entry name" value="MoCF_Sase_C"/>
</dbReference>
<feature type="domain" description="MOSC" evidence="1">
    <location>
        <begin position="36"/>
        <end position="170"/>
    </location>
</feature>
<dbReference type="PANTHER" id="PTHR30212:SF4">
    <property type="entry name" value="MOSC DOMAIN-CONTAINING PROTEIN"/>
    <property type="match status" value="1"/>
</dbReference>
<organism evidence="2 3">
    <name type="scientific">Bacillus zhangzhouensis</name>
    <dbReference type="NCBI Taxonomy" id="1178540"/>
    <lineage>
        <taxon>Bacteria</taxon>
        <taxon>Bacillati</taxon>
        <taxon>Bacillota</taxon>
        <taxon>Bacilli</taxon>
        <taxon>Bacillales</taxon>
        <taxon>Bacillaceae</taxon>
        <taxon>Bacillus</taxon>
    </lineage>
</organism>
<dbReference type="Gene3D" id="2.40.33.20">
    <property type="entry name" value="PK beta-barrel domain-like"/>
    <property type="match status" value="1"/>
</dbReference>
<evidence type="ECO:0000313" key="2">
    <source>
        <dbReference type="EMBL" id="KEP25641.1"/>
    </source>
</evidence>
<proteinExistence type="predicted"/>
<comment type="caution">
    <text evidence="2">The sequence shown here is derived from an EMBL/GenBank/DDBJ whole genome shotgun (WGS) entry which is preliminary data.</text>
</comment>
<dbReference type="SUPFAM" id="SSF50800">
    <property type="entry name" value="PK beta-barrel domain-like"/>
    <property type="match status" value="1"/>
</dbReference>
<dbReference type="PANTHER" id="PTHR30212">
    <property type="entry name" value="PROTEIN YIIM"/>
    <property type="match status" value="1"/>
</dbReference>
<dbReference type="AlphaFoldDB" id="A0A081L8R5"/>
<dbReference type="InterPro" id="IPR005163">
    <property type="entry name" value="Tri_helical_YiiM-like"/>
</dbReference>
<dbReference type="GO" id="GO:0030170">
    <property type="term" value="F:pyridoxal phosphate binding"/>
    <property type="evidence" value="ECO:0007669"/>
    <property type="project" value="InterPro"/>
</dbReference>
<dbReference type="GO" id="GO:0030151">
    <property type="term" value="F:molybdenum ion binding"/>
    <property type="evidence" value="ECO:0007669"/>
    <property type="project" value="InterPro"/>
</dbReference>
<dbReference type="PROSITE" id="PS51340">
    <property type="entry name" value="MOSC"/>
    <property type="match status" value="1"/>
</dbReference>
<gene>
    <name evidence="2" type="ORF">BA70_06615</name>
</gene>
<name>A0A081L8R5_9BACI</name>
<keyword evidence="3" id="KW-1185">Reference proteome</keyword>
<dbReference type="eggNOG" id="COG2258">
    <property type="taxonomic scope" value="Bacteria"/>
</dbReference>
<sequence length="219" mass="24796">MAIVGQKRYDIEGIQVGQPITIHANGKEIKTAINKRRIYEPVYLNRLNFEGDGQGDLVHHGGYDKAICVFPYDHYDYFEQFLGVPLQEAAFGENLTVHQLVETKVCIGDVFQLGEALVEVSQPRQPCVKLSLKHGNMKLVKEVQQTGYTGFYLRVLKEGMVSPDEPLVLVEKASHQITVHEVNEVKYHQADPQRLKAVLEVEALADAVRKSLEKRIHHI</sequence>
<dbReference type="EMBL" id="JOTP01000019">
    <property type="protein sequence ID" value="KEP25641.1"/>
    <property type="molecule type" value="Genomic_DNA"/>
</dbReference>
<evidence type="ECO:0000313" key="3">
    <source>
        <dbReference type="Proteomes" id="UP000028091"/>
    </source>
</evidence>
<evidence type="ECO:0000259" key="1">
    <source>
        <dbReference type="PROSITE" id="PS51340"/>
    </source>
</evidence>
<accession>A0A081L8R5</accession>